<dbReference type="NCBIfam" id="TIGR02009">
    <property type="entry name" value="PGMB-YQAB-SF"/>
    <property type="match status" value="1"/>
</dbReference>
<dbReference type="RefSeq" id="WP_053178944.1">
    <property type="nucleotide sequence ID" value="NZ_LGIA01000013.1"/>
</dbReference>
<keyword evidence="3" id="KW-1185">Reference proteome</keyword>
<protein>
    <submittedName>
        <fullName evidence="2">Phosphatase</fullName>
    </submittedName>
</protein>
<dbReference type="GO" id="GO:0050308">
    <property type="term" value="F:sugar-phosphatase activity"/>
    <property type="evidence" value="ECO:0007669"/>
    <property type="project" value="TreeGrafter"/>
</dbReference>
<dbReference type="PANTHER" id="PTHR43481">
    <property type="entry name" value="FRUCTOSE-1-PHOSPHATE PHOSPHATASE"/>
    <property type="match status" value="1"/>
</dbReference>
<dbReference type="PANTHER" id="PTHR43481:SF4">
    <property type="entry name" value="GLYCEROL-1-PHOSPHATE PHOSPHOHYDROLASE 1-RELATED"/>
    <property type="match status" value="1"/>
</dbReference>
<dbReference type="Gene3D" id="1.10.150.240">
    <property type="entry name" value="Putative phosphatase, domain 2"/>
    <property type="match status" value="1"/>
</dbReference>
<dbReference type="SUPFAM" id="SSF56784">
    <property type="entry name" value="HAD-like"/>
    <property type="match status" value="1"/>
</dbReference>
<reference evidence="3" key="1">
    <citation type="submission" date="2015-07" db="EMBL/GenBank/DDBJ databases">
        <title>Genome sequencing of Sunxiuqinia dokdonensis strain SK.</title>
        <authorList>
            <person name="Ahn S."/>
            <person name="Kim B.-C."/>
        </authorList>
    </citation>
    <scope>NUCLEOTIDE SEQUENCE [LARGE SCALE GENOMIC DNA]</scope>
    <source>
        <strain evidence="3">SK</strain>
    </source>
</reference>
<comment type="similarity">
    <text evidence="1">Belongs to the HAD-like hydrolase superfamily. CbbY/CbbZ/Gph/YieH family.</text>
</comment>
<dbReference type="InterPro" id="IPR051806">
    <property type="entry name" value="HAD-like_SPP"/>
</dbReference>
<evidence type="ECO:0000313" key="2">
    <source>
        <dbReference type="EMBL" id="KOH46948.1"/>
    </source>
</evidence>
<dbReference type="NCBIfam" id="TIGR01509">
    <property type="entry name" value="HAD-SF-IA-v3"/>
    <property type="match status" value="1"/>
</dbReference>
<dbReference type="SFLD" id="SFLDG01135">
    <property type="entry name" value="C1.5.6:_HAD__Beta-PGM__Phospha"/>
    <property type="match status" value="1"/>
</dbReference>
<sequence>MSKILEVAPEIKGLIFDLDGTIADTMPIHYVAWRNAAARYGIDFSVELFEKLAGIPLYKTVEKLNELFNKNIDPQEMGDAKEAEYEASMHLAQPIEPVMDVIRQYHGKLPMAVGTGGCRYLSEKVMRIVGVDQYIDQLVSADEVSQHKPHPETFLKCAELIGVKPQDCLVFEDGILGMQAAKAAGMQAVNVTNYYEVTIGQ</sequence>
<proteinExistence type="inferred from homology"/>
<dbReference type="SFLD" id="SFLDS00003">
    <property type="entry name" value="Haloacid_Dehalogenase"/>
    <property type="match status" value="1"/>
</dbReference>
<dbReference type="InterPro" id="IPR036412">
    <property type="entry name" value="HAD-like_sf"/>
</dbReference>
<evidence type="ECO:0000256" key="1">
    <source>
        <dbReference type="ARBA" id="ARBA00006171"/>
    </source>
</evidence>
<dbReference type="InterPro" id="IPR023214">
    <property type="entry name" value="HAD_sf"/>
</dbReference>
<accession>A0A0L8VF14</accession>
<gene>
    <name evidence="2" type="ORF">NC99_02270</name>
</gene>
<dbReference type="InterPro" id="IPR006439">
    <property type="entry name" value="HAD-SF_hydro_IA"/>
</dbReference>
<dbReference type="AlphaFoldDB" id="A0A0L8VF14"/>
<dbReference type="InterPro" id="IPR010976">
    <property type="entry name" value="B-phosphoglucomutase_hydrolase"/>
</dbReference>
<dbReference type="OrthoDB" id="9797743at2"/>
<dbReference type="Gene3D" id="3.40.50.1000">
    <property type="entry name" value="HAD superfamily/HAD-like"/>
    <property type="match status" value="1"/>
</dbReference>
<dbReference type="InterPro" id="IPR041492">
    <property type="entry name" value="HAD_2"/>
</dbReference>
<dbReference type="EMBL" id="LGIA01000013">
    <property type="protein sequence ID" value="KOH46948.1"/>
    <property type="molecule type" value="Genomic_DNA"/>
</dbReference>
<organism evidence="2 3">
    <name type="scientific">Sunxiuqinia dokdonensis</name>
    <dbReference type="NCBI Taxonomy" id="1409788"/>
    <lineage>
        <taxon>Bacteria</taxon>
        <taxon>Pseudomonadati</taxon>
        <taxon>Bacteroidota</taxon>
        <taxon>Bacteroidia</taxon>
        <taxon>Marinilabiliales</taxon>
        <taxon>Prolixibacteraceae</taxon>
        <taxon>Sunxiuqinia</taxon>
    </lineage>
</organism>
<dbReference type="Proteomes" id="UP000036958">
    <property type="component" value="Unassembled WGS sequence"/>
</dbReference>
<dbReference type="Pfam" id="PF13419">
    <property type="entry name" value="HAD_2"/>
    <property type="match status" value="1"/>
</dbReference>
<evidence type="ECO:0000313" key="3">
    <source>
        <dbReference type="Proteomes" id="UP000036958"/>
    </source>
</evidence>
<dbReference type="STRING" id="1409788.NC99_02270"/>
<dbReference type="InterPro" id="IPR023198">
    <property type="entry name" value="PGP-like_dom2"/>
</dbReference>
<comment type="caution">
    <text evidence="2">The sequence shown here is derived from an EMBL/GenBank/DDBJ whole genome shotgun (WGS) entry which is preliminary data.</text>
</comment>
<dbReference type="CDD" id="cd07505">
    <property type="entry name" value="HAD_BPGM-like"/>
    <property type="match status" value="1"/>
</dbReference>
<dbReference type="SFLD" id="SFLDG01129">
    <property type="entry name" value="C1.5:_HAD__Beta-PGM__Phosphata"/>
    <property type="match status" value="1"/>
</dbReference>
<name>A0A0L8VF14_9BACT</name>